<keyword evidence="9" id="KW-1185">Reference proteome</keyword>
<keyword evidence="1" id="KW-0808">Transferase</keyword>
<accession>A0A284SCT2</accession>
<dbReference type="AlphaFoldDB" id="A0A284SCT2"/>
<keyword evidence="6" id="KW-0695">RNA-directed DNA polymerase</keyword>
<dbReference type="InterPro" id="IPR043502">
    <property type="entry name" value="DNA/RNA_pol_sf"/>
</dbReference>
<keyword evidence="3" id="KW-0540">Nuclease</keyword>
<evidence type="ECO:0000256" key="3">
    <source>
        <dbReference type="ARBA" id="ARBA00022722"/>
    </source>
</evidence>
<name>A0A284SCT2_ARMOS</name>
<reference evidence="9" key="1">
    <citation type="journal article" date="2017" name="Nat. Ecol. Evol.">
        <title>Genome expansion and lineage-specific genetic innovations in the forest pathogenic fungi Armillaria.</title>
        <authorList>
            <person name="Sipos G."/>
            <person name="Prasanna A.N."/>
            <person name="Walter M.C."/>
            <person name="O'Connor E."/>
            <person name="Balint B."/>
            <person name="Krizsan K."/>
            <person name="Kiss B."/>
            <person name="Hess J."/>
            <person name="Varga T."/>
            <person name="Slot J."/>
            <person name="Riley R."/>
            <person name="Boka B."/>
            <person name="Rigling D."/>
            <person name="Barry K."/>
            <person name="Lee J."/>
            <person name="Mihaltcheva S."/>
            <person name="LaButti K."/>
            <person name="Lipzen A."/>
            <person name="Waldron R."/>
            <person name="Moloney N.M."/>
            <person name="Sperisen C."/>
            <person name="Kredics L."/>
            <person name="Vagvoelgyi C."/>
            <person name="Patrignani A."/>
            <person name="Fitzpatrick D."/>
            <person name="Nagy I."/>
            <person name="Doyle S."/>
            <person name="Anderson J.B."/>
            <person name="Grigoriev I.V."/>
            <person name="Gueldener U."/>
            <person name="Muensterkoetter M."/>
            <person name="Nagy L.G."/>
        </authorList>
    </citation>
    <scope>NUCLEOTIDE SEQUENCE [LARGE SCALE GENOMIC DNA]</scope>
    <source>
        <strain evidence="9">C18/9</strain>
    </source>
</reference>
<dbReference type="GO" id="GO:0004519">
    <property type="term" value="F:endonuclease activity"/>
    <property type="evidence" value="ECO:0007669"/>
    <property type="project" value="UniProtKB-KW"/>
</dbReference>
<evidence type="ECO:0000256" key="4">
    <source>
        <dbReference type="ARBA" id="ARBA00022759"/>
    </source>
</evidence>
<dbReference type="PANTHER" id="PTHR34072">
    <property type="entry name" value="ENZYMATIC POLYPROTEIN-RELATED"/>
    <property type="match status" value="1"/>
</dbReference>
<evidence type="ECO:0000256" key="5">
    <source>
        <dbReference type="ARBA" id="ARBA00022801"/>
    </source>
</evidence>
<dbReference type="SUPFAM" id="SSF56672">
    <property type="entry name" value="DNA/RNA polymerases"/>
    <property type="match status" value="1"/>
</dbReference>
<feature type="domain" description="Reverse transcriptase RNase H-like" evidence="7">
    <location>
        <begin position="2"/>
        <end position="50"/>
    </location>
</feature>
<dbReference type="InterPro" id="IPR041373">
    <property type="entry name" value="RT_RNaseH"/>
</dbReference>
<dbReference type="OrthoDB" id="3341476at2759"/>
<sequence length="153" mass="17871">MLALSEWCHYLMGALEDVEIWTDHQNLQYFRKPQKLNQRQARWVTELAEYHFVLKHKPGTANVKADLLSQRSDHDQGEDNNGDIMVLSPEHFCALIMPTTTKTHKRVKTVTRQKELWDKGIATSLEHERGITKKDGVLHYDHRIYVPCHTALQ</sequence>
<dbReference type="PANTHER" id="PTHR34072:SF52">
    <property type="entry name" value="RIBONUCLEASE H"/>
    <property type="match status" value="1"/>
</dbReference>
<evidence type="ECO:0000256" key="2">
    <source>
        <dbReference type="ARBA" id="ARBA00022695"/>
    </source>
</evidence>
<dbReference type="Pfam" id="PF17917">
    <property type="entry name" value="RT_RNaseH"/>
    <property type="match status" value="1"/>
</dbReference>
<evidence type="ECO:0000259" key="7">
    <source>
        <dbReference type="Pfam" id="PF17917"/>
    </source>
</evidence>
<organism evidence="8 9">
    <name type="scientific">Armillaria ostoyae</name>
    <name type="common">Armillaria root rot fungus</name>
    <dbReference type="NCBI Taxonomy" id="47428"/>
    <lineage>
        <taxon>Eukaryota</taxon>
        <taxon>Fungi</taxon>
        <taxon>Dikarya</taxon>
        <taxon>Basidiomycota</taxon>
        <taxon>Agaricomycotina</taxon>
        <taxon>Agaricomycetes</taxon>
        <taxon>Agaricomycetidae</taxon>
        <taxon>Agaricales</taxon>
        <taxon>Marasmiineae</taxon>
        <taxon>Physalacriaceae</taxon>
        <taxon>Armillaria</taxon>
    </lineage>
</organism>
<dbReference type="GO" id="GO:0016787">
    <property type="term" value="F:hydrolase activity"/>
    <property type="evidence" value="ECO:0007669"/>
    <property type="project" value="UniProtKB-KW"/>
</dbReference>
<protein>
    <recommendedName>
        <fullName evidence="7">Reverse transcriptase RNase H-like domain-containing protein</fullName>
    </recommendedName>
</protein>
<keyword evidence="2" id="KW-0548">Nucleotidyltransferase</keyword>
<dbReference type="Proteomes" id="UP000219338">
    <property type="component" value="Unassembled WGS sequence"/>
</dbReference>
<evidence type="ECO:0000313" key="8">
    <source>
        <dbReference type="EMBL" id="SJL18793.1"/>
    </source>
</evidence>
<dbReference type="EMBL" id="FUEG01000069">
    <property type="protein sequence ID" value="SJL18793.1"/>
    <property type="molecule type" value="Genomic_DNA"/>
</dbReference>
<dbReference type="GO" id="GO:0003964">
    <property type="term" value="F:RNA-directed DNA polymerase activity"/>
    <property type="evidence" value="ECO:0007669"/>
    <property type="project" value="UniProtKB-KW"/>
</dbReference>
<proteinExistence type="predicted"/>
<evidence type="ECO:0000256" key="6">
    <source>
        <dbReference type="ARBA" id="ARBA00022918"/>
    </source>
</evidence>
<keyword evidence="5" id="KW-0378">Hydrolase</keyword>
<evidence type="ECO:0000256" key="1">
    <source>
        <dbReference type="ARBA" id="ARBA00022679"/>
    </source>
</evidence>
<evidence type="ECO:0000313" key="9">
    <source>
        <dbReference type="Proteomes" id="UP000219338"/>
    </source>
</evidence>
<gene>
    <name evidence="8" type="ORF">ARMOST_22394</name>
</gene>
<keyword evidence="4" id="KW-0255">Endonuclease</keyword>